<dbReference type="InterPro" id="IPR010281">
    <property type="entry name" value="DUF885"/>
</dbReference>
<comment type="caution">
    <text evidence="1">The sequence shown here is derived from an EMBL/GenBank/DDBJ whole genome shotgun (WGS) entry which is preliminary data.</text>
</comment>
<dbReference type="AlphaFoldDB" id="A0A3E2GUY3"/>
<proteinExistence type="predicted"/>
<organism evidence="1 2">
    <name type="scientific">Scytalidium lignicola</name>
    <name type="common">Hyphomycete</name>
    <dbReference type="NCBI Taxonomy" id="5539"/>
    <lineage>
        <taxon>Eukaryota</taxon>
        <taxon>Fungi</taxon>
        <taxon>Dikarya</taxon>
        <taxon>Ascomycota</taxon>
        <taxon>Pezizomycotina</taxon>
        <taxon>Leotiomycetes</taxon>
        <taxon>Leotiomycetes incertae sedis</taxon>
        <taxon>Scytalidium</taxon>
    </lineage>
</organism>
<evidence type="ECO:0000313" key="2">
    <source>
        <dbReference type="Proteomes" id="UP000258309"/>
    </source>
</evidence>
<dbReference type="Pfam" id="PF05960">
    <property type="entry name" value="DUF885"/>
    <property type="match status" value="1"/>
</dbReference>
<protein>
    <recommendedName>
        <fullName evidence="3">X-Pro dipeptidyl-peptidase</fullName>
    </recommendedName>
</protein>
<dbReference type="PANTHER" id="PTHR33361">
    <property type="entry name" value="GLR0591 PROTEIN"/>
    <property type="match status" value="1"/>
</dbReference>
<feature type="non-terminal residue" evidence="1">
    <location>
        <position position="561"/>
    </location>
</feature>
<dbReference type="OrthoDB" id="5959877at2759"/>
<name>A0A3E2GUY3_SCYLI</name>
<gene>
    <name evidence="1" type="ORF">B7463_g11436</name>
</gene>
<evidence type="ECO:0008006" key="3">
    <source>
        <dbReference type="Google" id="ProtNLM"/>
    </source>
</evidence>
<reference evidence="1 2" key="1">
    <citation type="submission" date="2018-05" db="EMBL/GenBank/DDBJ databases">
        <title>Draft genome sequence of Scytalidium lignicola DSM 105466, a ubiquitous saprotrophic fungus.</title>
        <authorList>
            <person name="Buettner E."/>
            <person name="Gebauer A.M."/>
            <person name="Hofrichter M."/>
            <person name="Liers C."/>
            <person name="Kellner H."/>
        </authorList>
    </citation>
    <scope>NUCLEOTIDE SEQUENCE [LARGE SCALE GENOMIC DNA]</scope>
    <source>
        <strain evidence="1 2">DSM 105466</strain>
    </source>
</reference>
<dbReference type="PANTHER" id="PTHR33361:SF2">
    <property type="entry name" value="DUF885 DOMAIN-CONTAINING PROTEIN"/>
    <property type="match status" value="1"/>
</dbReference>
<dbReference type="EMBL" id="NCSJ02000389">
    <property type="protein sequence ID" value="RFU24906.1"/>
    <property type="molecule type" value="Genomic_DNA"/>
</dbReference>
<accession>A0A3E2GUY3</accession>
<keyword evidence="2" id="KW-1185">Reference proteome</keyword>
<dbReference type="OMA" id="FHEMIPG"/>
<evidence type="ECO:0000313" key="1">
    <source>
        <dbReference type="EMBL" id="RFU24906.1"/>
    </source>
</evidence>
<feature type="non-terminal residue" evidence="1">
    <location>
        <position position="1"/>
    </location>
</feature>
<dbReference type="Proteomes" id="UP000258309">
    <property type="component" value="Unassembled WGS sequence"/>
</dbReference>
<sequence>MVSRIEISQESQEVNDETIRNRIEIVTQDLTDLNNFYKVGISEERISRFREYYNEQLLYLENMIFDGLAQQGRVDYLLLKGHLKRLQQQLELDVIQDKMTEAVLPFATALVTLIVDRQHAKSMEPKQIAQAVHDIYNQVLVTQTKVEKSEISLNKTTAYRAANTLDELCSYLREWYEFYNGYDPMFSWWLSDPYAKVQRQLEAYAVVVREKLVGIKPGDEDAIVGQPIGHDGLLMELEAEKINYTPEELICIGEQEYIWVETELKKVSRRMGFSDDWRKALEIVREDYVEVGQQTQIVREFSSEAINFVKNHDLVTVPRVAEEAIPIYMMAPARQKLSPFFLGGKSIIVSYPTDTMGHADKLMSLRGNNIHYSRATVFHELIPGHHLQWYMNNRYRPYRRIFHTPFWTEGWSLYWEFILWDDERFPKTDYNRVGMLFWRLHRCVRIIFSIKFHLGQINAQECVDMLVERGGHERATAEGEVRRSLNGTYSPLYQAGYMLGALQWYSLRQELVVSGKIPEKRFHDLILHNNSMPVEFARAILMNKPLKPDYKASWKFYNSHR</sequence>